<reference evidence="1 2" key="1">
    <citation type="submission" date="2021-03" db="EMBL/GenBank/DDBJ databases">
        <title>Antimicrobial resistance genes in bacteria isolated from Japanese honey, and their potential for conferring macrolide and lincosamide resistance in the American foulbrood pathogen Paenibacillus larvae.</title>
        <authorList>
            <person name="Okamoto M."/>
            <person name="Kumagai M."/>
            <person name="Kanamori H."/>
            <person name="Takamatsu D."/>
        </authorList>
    </citation>
    <scope>NUCLEOTIDE SEQUENCE [LARGE SCALE GENOMIC DNA]</scope>
    <source>
        <strain evidence="1 2">J41TS12</strain>
    </source>
</reference>
<name>A0A920CH17_9BACL</name>
<accession>A0A920CH17</accession>
<comment type="caution">
    <text evidence="1">The sequence shown here is derived from an EMBL/GenBank/DDBJ whole genome shotgun (WGS) entry which is preliminary data.</text>
</comment>
<dbReference type="EMBL" id="BORR01000020">
    <property type="protein sequence ID" value="GIO39280.1"/>
    <property type="molecule type" value="Genomic_DNA"/>
</dbReference>
<dbReference type="AlphaFoldDB" id="A0A920CH17"/>
<evidence type="ECO:0000313" key="2">
    <source>
        <dbReference type="Proteomes" id="UP000681162"/>
    </source>
</evidence>
<protein>
    <submittedName>
        <fullName evidence="1">Uncharacterized protein</fullName>
    </submittedName>
</protein>
<gene>
    <name evidence="1" type="ORF">J41TS12_41410</name>
</gene>
<dbReference type="RefSeq" id="WP_212942399.1">
    <property type="nucleotide sequence ID" value="NZ_BORR01000020.1"/>
</dbReference>
<sequence>MTPRTIEYKAHGNLLIPLVYVDLNSLMDEYDWFTIGLKQVRRKQKKRGA</sequence>
<keyword evidence="2" id="KW-1185">Reference proteome</keyword>
<dbReference type="Proteomes" id="UP000681162">
    <property type="component" value="Unassembled WGS sequence"/>
</dbReference>
<evidence type="ECO:0000313" key="1">
    <source>
        <dbReference type="EMBL" id="GIO39280.1"/>
    </source>
</evidence>
<proteinExistence type="predicted"/>
<organism evidence="1 2">
    <name type="scientific">Paenibacillus antibioticophila</name>
    <dbReference type="NCBI Taxonomy" id="1274374"/>
    <lineage>
        <taxon>Bacteria</taxon>
        <taxon>Bacillati</taxon>
        <taxon>Bacillota</taxon>
        <taxon>Bacilli</taxon>
        <taxon>Bacillales</taxon>
        <taxon>Paenibacillaceae</taxon>
        <taxon>Paenibacillus</taxon>
    </lineage>
</organism>